<dbReference type="OrthoDB" id="9782798at2"/>
<evidence type="ECO:0000256" key="1">
    <source>
        <dbReference type="SAM" id="Coils"/>
    </source>
</evidence>
<feature type="domain" description="ANTAR" evidence="2">
    <location>
        <begin position="336"/>
        <end position="397"/>
    </location>
</feature>
<gene>
    <name evidence="3" type="ORF">B2J69_05660</name>
</gene>
<dbReference type="InterPro" id="IPR011006">
    <property type="entry name" value="CheY-like_superfamily"/>
</dbReference>
<keyword evidence="1" id="KW-0175">Coiled coil</keyword>
<evidence type="ECO:0000313" key="4">
    <source>
        <dbReference type="Proteomes" id="UP000192769"/>
    </source>
</evidence>
<evidence type="ECO:0000259" key="2">
    <source>
        <dbReference type="PROSITE" id="PS50921"/>
    </source>
</evidence>
<dbReference type="EMBL" id="MWUE01000008">
    <property type="protein sequence ID" value="OQP35002.1"/>
    <property type="molecule type" value="Genomic_DNA"/>
</dbReference>
<dbReference type="AlphaFoldDB" id="A0A1V9DMD1"/>
<keyword evidence="4" id="KW-1185">Reference proteome</keyword>
<dbReference type="InterPro" id="IPR013587">
    <property type="entry name" value="Nitrate/nitrite_sensing"/>
</dbReference>
<organism evidence="3 4">
    <name type="scientific">Pantoea latae</name>
    <dbReference type="NCBI Taxonomy" id="1964541"/>
    <lineage>
        <taxon>Bacteria</taxon>
        <taxon>Pseudomonadati</taxon>
        <taxon>Pseudomonadota</taxon>
        <taxon>Gammaproteobacteria</taxon>
        <taxon>Enterobacterales</taxon>
        <taxon>Erwiniaceae</taxon>
        <taxon>Pantoea</taxon>
    </lineage>
</organism>
<protein>
    <submittedName>
        <fullName evidence="3">Transcription antitermination regulator</fullName>
    </submittedName>
</protein>
<feature type="coiled-coil region" evidence="1">
    <location>
        <begin position="326"/>
        <end position="353"/>
    </location>
</feature>
<dbReference type="Pfam" id="PF08376">
    <property type="entry name" value="NIT"/>
    <property type="match status" value="1"/>
</dbReference>
<dbReference type="PROSITE" id="PS50921">
    <property type="entry name" value="ANTAR"/>
    <property type="match status" value="1"/>
</dbReference>
<dbReference type="Pfam" id="PF03861">
    <property type="entry name" value="ANTAR"/>
    <property type="match status" value="1"/>
</dbReference>
<dbReference type="InterPro" id="IPR005561">
    <property type="entry name" value="ANTAR"/>
</dbReference>
<reference evidence="3 4" key="1">
    <citation type="submission" date="2017-02" db="EMBL/GenBank/DDBJ databases">
        <title>Whole genome shotgun sequence of Pantoea agglomerans strain AS1 isolated from a cycad, Zamia floridana in Central Florida, USA.</title>
        <authorList>
            <person name="Lata P."/>
            <person name="Govindarajan S."/>
            <person name="Qi F."/>
            <person name="Li J.-L."/>
            <person name="Maurya S.K."/>
            <person name="Sahoo M.K."/>
        </authorList>
    </citation>
    <scope>NUCLEOTIDE SEQUENCE [LARGE SCALE GENOMIC DNA]</scope>
    <source>
        <strain evidence="3 4">AS1</strain>
    </source>
</reference>
<dbReference type="SUPFAM" id="SSF52172">
    <property type="entry name" value="CheY-like"/>
    <property type="match status" value="1"/>
</dbReference>
<comment type="caution">
    <text evidence="3">The sequence shown here is derived from an EMBL/GenBank/DDBJ whole genome shotgun (WGS) entry which is preliminary data.</text>
</comment>
<proteinExistence type="predicted"/>
<dbReference type="RefSeq" id="WP_081137223.1">
    <property type="nucleotide sequence ID" value="NZ_MWUE01000008.1"/>
</dbReference>
<dbReference type="GO" id="GO:0003723">
    <property type="term" value="F:RNA binding"/>
    <property type="evidence" value="ECO:0007669"/>
    <property type="project" value="InterPro"/>
</dbReference>
<name>A0A1V9DMD1_9GAMM</name>
<dbReference type="InterPro" id="IPR036388">
    <property type="entry name" value="WH-like_DNA-bd_sf"/>
</dbReference>
<dbReference type="Gene3D" id="1.10.10.10">
    <property type="entry name" value="Winged helix-like DNA-binding domain superfamily/Winged helix DNA-binding domain"/>
    <property type="match status" value="1"/>
</dbReference>
<sequence>MTDALAYLQASRDSDIASLQRLLHTGQLIAALSELIHQLQRERGASNIWICSQGRLFARERLAREQDVSAATQRVAQALPPAVAHPGDSRFCNLIAAALQALAALPALRAQMLAGERDQAQAMQAFNAVIRTLLNLVFEAADTASHPDISRALIALFSFMQGKELAGQERATGSAGFAAGRFSDAQRQRMVALIAAQEQSFATFSQFADAEALARWRPLASASREVERLRRIACTFDQAEESGTLRWFSLLSARIDQMKSLEDHLTATLMARCRQAIETAHSEASPPVPAADNSFSLYVGGADWLPQAETRLHSDGLAPQLGRSVLSLVREQAQRLQRQADELATMRATLDERRIIDQAKAWLMQQHRYSEQDAWQALRKSAMNQNKRVIDIAQAVLAVAAMAQPPASP</sequence>
<dbReference type="Proteomes" id="UP000192769">
    <property type="component" value="Unassembled WGS sequence"/>
</dbReference>
<evidence type="ECO:0000313" key="3">
    <source>
        <dbReference type="EMBL" id="OQP35002.1"/>
    </source>
</evidence>
<dbReference type="SMART" id="SM01012">
    <property type="entry name" value="ANTAR"/>
    <property type="match status" value="1"/>
</dbReference>
<accession>A0A1V9DMD1</accession>